<evidence type="ECO:0000313" key="3">
    <source>
        <dbReference type="Proteomes" id="UP000235584"/>
    </source>
</evidence>
<reference evidence="2 3" key="1">
    <citation type="submission" date="2018-01" db="EMBL/GenBank/DDBJ databases">
        <title>Complete genome sequence of Bacteriovorax stolpii DSM12778.</title>
        <authorList>
            <person name="Tang B."/>
            <person name="Chang J."/>
        </authorList>
    </citation>
    <scope>NUCLEOTIDE SEQUENCE [LARGE SCALE GENOMIC DNA]</scope>
    <source>
        <strain evidence="2 3">DSM 12778</strain>
    </source>
</reference>
<dbReference type="InterPro" id="IPR032710">
    <property type="entry name" value="NTF2-like_dom_sf"/>
</dbReference>
<keyword evidence="3" id="KW-1185">Reference proteome</keyword>
<dbReference type="EMBL" id="CP025704">
    <property type="protein sequence ID" value="AUO00171.1"/>
    <property type="molecule type" value="Genomic_DNA"/>
</dbReference>
<feature type="domain" description="SnoaL-like" evidence="1">
    <location>
        <begin position="13"/>
        <end position="108"/>
    </location>
</feature>
<dbReference type="Pfam" id="PF12680">
    <property type="entry name" value="SnoaL_2"/>
    <property type="match status" value="1"/>
</dbReference>
<proteinExistence type="predicted"/>
<protein>
    <submittedName>
        <fullName evidence="2">Steroid delta-isomerase</fullName>
    </submittedName>
</protein>
<dbReference type="Proteomes" id="UP000235584">
    <property type="component" value="Chromosome"/>
</dbReference>
<name>A0A2K9NXF7_BACTC</name>
<sequence>MTKERMIELAQGQLDAYNQRDIEKFVTFYHPKVQVFRLAQNEKTCDNIETFKEMYKKRFEENPALHCELRSRVVLNDSVLDEEWVTGGGPTPSHVVAIYGFTDNLISHVWFAR</sequence>
<gene>
    <name evidence="2" type="ORF">C0V70_06615</name>
</gene>
<dbReference type="KEGG" id="bsto:C0V70_06615"/>
<dbReference type="InterPro" id="IPR037401">
    <property type="entry name" value="SnoaL-like"/>
</dbReference>
<accession>A0A2K9NXF7</accession>
<evidence type="ECO:0000259" key="1">
    <source>
        <dbReference type="Pfam" id="PF12680"/>
    </source>
</evidence>
<keyword evidence="2" id="KW-0413">Isomerase</keyword>
<organism evidence="2 3">
    <name type="scientific">Bacteriovorax stolpii</name>
    <name type="common">Bdellovibrio stolpii</name>
    <dbReference type="NCBI Taxonomy" id="960"/>
    <lineage>
        <taxon>Bacteria</taxon>
        <taxon>Pseudomonadati</taxon>
        <taxon>Bdellovibrionota</taxon>
        <taxon>Bacteriovoracia</taxon>
        <taxon>Bacteriovoracales</taxon>
        <taxon>Bacteriovoracaceae</taxon>
        <taxon>Bacteriovorax</taxon>
    </lineage>
</organism>
<dbReference type="Gene3D" id="3.10.450.50">
    <property type="match status" value="1"/>
</dbReference>
<dbReference type="SUPFAM" id="SSF54427">
    <property type="entry name" value="NTF2-like"/>
    <property type="match status" value="1"/>
</dbReference>
<dbReference type="AlphaFoldDB" id="A0A2K9NXF7"/>
<evidence type="ECO:0000313" key="2">
    <source>
        <dbReference type="EMBL" id="AUO00171.1"/>
    </source>
</evidence>
<dbReference type="GO" id="GO:0016853">
    <property type="term" value="F:isomerase activity"/>
    <property type="evidence" value="ECO:0007669"/>
    <property type="project" value="UniProtKB-KW"/>
</dbReference>